<dbReference type="Proteomes" id="UP001500621">
    <property type="component" value="Unassembled WGS sequence"/>
</dbReference>
<evidence type="ECO:0000313" key="3">
    <source>
        <dbReference type="Proteomes" id="UP001500621"/>
    </source>
</evidence>
<feature type="region of interest" description="Disordered" evidence="1">
    <location>
        <begin position="282"/>
        <end position="307"/>
    </location>
</feature>
<gene>
    <name evidence="2" type="ORF">GCM10023226_13900</name>
</gene>
<evidence type="ECO:0000256" key="1">
    <source>
        <dbReference type="SAM" id="MobiDB-lite"/>
    </source>
</evidence>
<name>A0ABP8W1C8_9ACTN</name>
<sequence length="490" mass="53464">MAHLATAPQDPGDLTPADLLRAAEHEILATRRSEVRQYELLLAWADLHSGDPQDQPGAVPARHGGPKLIYPGRDGTPGVVDLCLPEIAAARGESPLTCRNTLRVALDLRHRFPRTWAQIQALVLPVWVGRQITHLARDLTAEQVAVVDQAVADAAAQSPGRVLEIAEAKTIEADPHAHRHRLKLAARTRGVWLHRPRAGEERLHNPGVAMIIARLETGDADAFDATITEIAALLEEHADPDHQPEGEPHGTDHWRSEAFALLADPAAALAFLTRCHDLETTDDQAPEAQPHATPPSDVGPAAPSPFHCLPRTRGTARVFVHLALGADGQLAPLARVEGLGPVLATQLADLLRHHDITLTPVIDLHQGRSVNGYEHPTDVRERVTLRTAGSVFPHATDLTRQAGRPPDLDHVVPYERHGPPGQTGDHNAAPLQRLTHRAKTHLGYQVHQTGPTTWIWRTPHGLTRLVDGTGTHRITEGEHSRRIDLQWLAS</sequence>
<dbReference type="RefSeq" id="WP_345264010.1">
    <property type="nucleotide sequence ID" value="NZ_BAABIM010000001.1"/>
</dbReference>
<keyword evidence="3" id="KW-1185">Reference proteome</keyword>
<accession>A0ABP8W1C8</accession>
<reference evidence="3" key="1">
    <citation type="journal article" date="2019" name="Int. J. Syst. Evol. Microbiol.">
        <title>The Global Catalogue of Microorganisms (GCM) 10K type strain sequencing project: providing services to taxonomists for standard genome sequencing and annotation.</title>
        <authorList>
            <consortium name="The Broad Institute Genomics Platform"/>
            <consortium name="The Broad Institute Genome Sequencing Center for Infectious Disease"/>
            <person name="Wu L."/>
            <person name="Ma J."/>
        </authorList>
    </citation>
    <scope>NUCLEOTIDE SEQUENCE [LARGE SCALE GENOMIC DNA]</scope>
    <source>
        <strain evidence="3">JCM 18127</strain>
    </source>
</reference>
<dbReference type="EMBL" id="BAABIM010000001">
    <property type="protein sequence ID" value="GAA4677874.1"/>
    <property type="molecule type" value="Genomic_DNA"/>
</dbReference>
<evidence type="ECO:0008006" key="4">
    <source>
        <dbReference type="Google" id="ProtNLM"/>
    </source>
</evidence>
<protein>
    <recommendedName>
        <fullName evidence="4">DUF222 domain-containing protein</fullName>
    </recommendedName>
</protein>
<proteinExistence type="predicted"/>
<evidence type="ECO:0000313" key="2">
    <source>
        <dbReference type="EMBL" id="GAA4677874.1"/>
    </source>
</evidence>
<comment type="caution">
    <text evidence="2">The sequence shown here is derived from an EMBL/GenBank/DDBJ whole genome shotgun (WGS) entry which is preliminary data.</text>
</comment>
<organism evidence="2 3">
    <name type="scientific">Nocardioides nanhaiensis</name>
    <dbReference type="NCBI Taxonomy" id="1476871"/>
    <lineage>
        <taxon>Bacteria</taxon>
        <taxon>Bacillati</taxon>
        <taxon>Actinomycetota</taxon>
        <taxon>Actinomycetes</taxon>
        <taxon>Propionibacteriales</taxon>
        <taxon>Nocardioidaceae</taxon>
        <taxon>Nocardioides</taxon>
    </lineage>
</organism>